<dbReference type="FunFam" id="3.40.50.620:FF:000060">
    <property type="entry name" value="Leucine--tRNA ligase"/>
    <property type="match status" value="1"/>
</dbReference>
<dbReference type="Gene3D" id="3.40.50.620">
    <property type="entry name" value="HUPs"/>
    <property type="match status" value="3"/>
</dbReference>
<dbReference type="PANTHER" id="PTHR43740:SF2">
    <property type="entry name" value="LEUCINE--TRNA LIGASE, MITOCHONDRIAL"/>
    <property type="match status" value="1"/>
</dbReference>
<dbReference type="FunFam" id="1.10.730.10:FF:000002">
    <property type="entry name" value="Leucine--tRNA ligase"/>
    <property type="match status" value="1"/>
</dbReference>
<evidence type="ECO:0000256" key="10">
    <source>
        <dbReference type="RuleBase" id="RU363039"/>
    </source>
</evidence>
<dbReference type="AlphaFoldDB" id="A0A423H323"/>
<keyword evidence="3 9" id="KW-0436">Ligase</keyword>
<keyword evidence="6 9" id="KW-0648">Protein biosynthesis</keyword>
<dbReference type="InterPro" id="IPR001412">
    <property type="entry name" value="aa-tRNA-synth_I_CS"/>
</dbReference>
<dbReference type="PANTHER" id="PTHR43740">
    <property type="entry name" value="LEUCYL-TRNA SYNTHETASE"/>
    <property type="match status" value="1"/>
</dbReference>
<dbReference type="GO" id="GO:0002161">
    <property type="term" value="F:aminoacyl-tRNA deacylase activity"/>
    <property type="evidence" value="ECO:0007669"/>
    <property type="project" value="InterPro"/>
</dbReference>
<dbReference type="EC" id="6.1.1.4" evidence="9"/>
<evidence type="ECO:0000259" key="11">
    <source>
        <dbReference type="Pfam" id="PF08264"/>
    </source>
</evidence>
<dbReference type="InterPro" id="IPR002302">
    <property type="entry name" value="Leu-tRNA-ligase"/>
</dbReference>
<protein>
    <recommendedName>
        <fullName evidence="9">Leucine--tRNA ligase</fullName>
        <ecNumber evidence="9">6.1.1.4</ecNumber>
    </recommendedName>
    <alternativeName>
        <fullName evidence="9">Leucyl-tRNA synthetase</fullName>
        <shortName evidence="9">LeuRS</shortName>
    </alternativeName>
</protein>
<evidence type="ECO:0000256" key="2">
    <source>
        <dbReference type="ARBA" id="ARBA00022490"/>
    </source>
</evidence>
<evidence type="ECO:0000256" key="3">
    <source>
        <dbReference type="ARBA" id="ARBA00022598"/>
    </source>
</evidence>
<dbReference type="OrthoDB" id="9810365at2"/>
<evidence type="ECO:0000256" key="5">
    <source>
        <dbReference type="ARBA" id="ARBA00022840"/>
    </source>
</evidence>
<feature type="domain" description="Leucyl-tRNA synthetase editing" evidence="13">
    <location>
        <begin position="278"/>
        <end position="458"/>
    </location>
</feature>
<dbReference type="InterPro" id="IPR013155">
    <property type="entry name" value="M/V/L/I-tRNA-synth_anticd-bd"/>
</dbReference>
<dbReference type="Gene3D" id="1.10.730.10">
    <property type="entry name" value="Isoleucyl-tRNA Synthetase, Domain 1"/>
    <property type="match status" value="1"/>
</dbReference>
<dbReference type="GO" id="GO:0005524">
    <property type="term" value="F:ATP binding"/>
    <property type="evidence" value="ECO:0007669"/>
    <property type="project" value="UniProtKB-UniRule"/>
</dbReference>
<dbReference type="InterPro" id="IPR025709">
    <property type="entry name" value="Leu_tRNA-synth_edit"/>
</dbReference>
<gene>
    <name evidence="9" type="primary">leuS</name>
    <name evidence="14" type="ORF">BK659_20350</name>
</gene>
<feature type="domain" description="Methionyl/Valyl/Leucyl/Isoleucyl-tRNA synthetase anticodon-binding" evidence="11">
    <location>
        <begin position="774"/>
        <end position="886"/>
    </location>
</feature>
<dbReference type="SUPFAM" id="SSF47323">
    <property type="entry name" value="Anticodon-binding domain of a subclass of class I aminoacyl-tRNA synthetases"/>
    <property type="match status" value="1"/>
</dbReference>
<dbReference type="EMBL" id="MOBJ01000014">
    <property type="protein sequence ID" value="RON06642.1"/>
    <property type="molecule type" value="Genomic_DNA"/>
</dbReference>
<dbReference type="CDD" id="cd00812">
    <property type="entry name" value="LeuRS_core"/>
    <property type="match status" value="1"/>
</dbReference>
<feature type="binding site" evidence="9">
    <location>
        <position position="700"/>
    </location>
    <ligand>
        <name>ATP</name>
        <dbReference type="ChEBI" id="CHEBI:30616"/>
    </ligand>
</feature>
<accession>A0A423H323</accession>
<dbReference type="InterPro" id="IPR009080">
    <property type="entry name" value="tRNAsynth_Ia_anticodon-bd"/>
</dbReference>
<evidence type="ECO:0000256" key="9">
    <source>
        <dbReference type="HAMAP-Rule" id="MF_00049"/>
    </source>
</evidence>
<evidence type="ECO:0000313" key="15">
    <source>
        <dbReference type="Proteomes" id="UP000286071"/>
    </source>
</evidence>
<dbReference type="InterPro" id="IPR015413">
    <property type="entry name" value="Methionyl/Leucyl_tRNA_Synth"/>
</dbReference>
<comment type="catalytic activity">
    <reaction evidence="8 9">
        <text>tRNA(Leu) + L-leucine + ATP = L-leucyl-tRNA(Leu) + AMP + diphosphate</text>
        <dbReference type="Rhea" id="RHEA:11688"/>
        <dbReference type="Rhea" id="RHEA-COMP:9613"/>
        <dbReference type="Rhea" id="RHEA-COMP:9622"/>
        <dbReference type="ChEBI" id="CHEBI:30616"/>
        <dbReference type="ChEBI" id="CHEBI:33019"/>
        <dbReference type="ChEBI" id="CHEBI:57427"/>
        <dbReference type="ChEBI" id="CHEBI:78442"/>
        <dbReference type="ChEBI" id="CHEBI:78494"/>
        <dbReference type="ChEBI" id="CHEBI:456215"/>
        <dbReference type="EC" id="6.1.1.4"/>
    </reaction>
</comment>
<keyword evidence="2 9" id="KW-0963">Cytoplasm</keyword>
<dbReference type="NCBIfam" id="TIGR00396">
    <property type="entry name" value="leuS_bact"/>
    <property type="match status" value="1"/>
</dbReference>
<dbReference type="Pfam" id="PF08264">
    <property type="entry name" value="Anticodon_1"/>
    <property type="match status" value="1"/>
</dbReference>
<keyword evidence="7 9" id="KW-0030">Aminoacyl-tRNA synthetase</keyword>
<keyword evidence="4 9" id="KW-0547">Nucleotide-binding</keyword>
<organism evidence="14 15">
    <name type="scientific">Pseudomonas brassicacearum</name>
    <dbReference type="NCBI Taxonomy" id="930166"/>
    <lineage>
        <taxon>Bacteria</taxon>
        <taxon>Pseudomonadati</taxon>
        <taxon>Pseudomonadota</taxon>
        <taxon>Gammaproteobacteria</taxon>
        <taxon>Pseudomonadales</taxon>
        <taxon>Pseudomonadaceae</taxon>
        <taxon>Pseudomonas</taxon>
    </lineage>
</organism>
<dbReference type="SUPFAM" id="SSF50677">
    <property type="entry name" value="ValRS/IleRS/LeuRS editing domain"/>
    <property type="match status" value="1"/>
</dbReference>
<evidence type="ECO:0000256" key="8">
    <source>
        <dbReference type="ARBA" id="ARBA00047469"/>
    </source>
</evidence>
<dbReference type="Pfam" id="PF13603">
    <property type="entry name" value="tRNA-synt_1_2"/>
    <property type="match status" value="1"/>
</dbReference>
<feature type="short sequence motif" description="'KMSKS' region" evidence="9">
    <location>
        <begin position="697"/>
        <end position="701"/>
    </location>
</feature>
<dbReference type="Pfam" id="PF09334">
    <property type="entry name" value="tRNA-synt_1g"/>
    <property type="match status" value="1"/>
</dbReference>
<evidence type="ECO:0000259" key="12">
    <source>
        <dbReference type="Pfam" id="PF09334"/>
    </source>
</evidence>
<keyword evidence="5 9" id="KW-0067">ATP-binding</keyword>
<dbReference type="CDD" id="cd07958">
    <property type="entry name" value="Anticodon_Ia_Leu_BEm"/>
    <property type="match status" value="1"/>
</dbReference>
<comment type="caution">
    <text evidence="9">Lacks conserved residue(s) required for the propagation of feature annotation.</text>
</comment>
<sequence>MTIHDTRAMEEKWLARWEQGRLYSVSSDLSRPKYYCLDMFPYPSGAGLHVGHPRGYIATDIYSRYKRMSGYNVLHPMGFDSFGLPAEQYAIETGQHPKITTDNNIFTFKAQLRKLGFCYDSEREIKTSDAGYYHWTQWIFSQLFNSWYDIVDNKAKPITELISHLEASGNTLIAACSDADTPVVTALQWRQYSKHEQSDFLMKYRLAYRADSYVNWCPELGTVLANDEVKDGFSERGGHPVHKKKMKQWMLRIGAYADRLLDGLSGLDWPDALKDMQRHWIGKSQGAEISFQLAGANSAVRVFTSHPETLYGCTFLVLAPEHELVESITSEAFKEDVAAYLEKTSFRSERDRLTGVDQSTGQFTGAYGIHPLTGEYLPIWVADYVLADYGTGAIMCVPCSDSRDFLFAKTFDLPIKYIYEGAQGSEAPYECVSGNLIDSNEATGLSSNAAKDVIMAKLVETGRGVQTVSFRIRDAIFGRQRYWGEPIPVFYDHEGIPDVVPDHDLPVMLPDIEAFLPTNEGEPPLDRAKNWNYHGQKYETTTMPGWAGSSWYFLRYMDPRNDSRPVSPENIRYWQSVDLYVGGAEHATGHLLYSRFWTHFLKDRGLIDFEEPFKKVLCQGMILGVSAIIYRDKVTHQLVSADIKGERDVQPLYIDIRFVNDSNLVNVDALRSWRRSYEDADFIFNEGVFLCDRLTEKMSKSKHNVEIPDDLVERYGADTFRLHEMFLGPIEQTATWSTQSIDGPYKFLQKVGRLFQDENGNSLVEDGPANGDELKAVHTAIAKVGRLTGEMSYNTAIAALMICVNKLTSLKCHKKEVLEIVLKLLHPYAPFITEELWSGMLHNSDFLLNTDYPIVDERFLIEPEFECPVSIDGKLRLKMMIRRDLTEGEVRVLVLAEPTVQRWLENKEVKKFIFVPEKIVNIVSVYETVD</sequence>
<comment type="similarity">
    <text evidence="1 9 10">Belongs to the class-I aminoacyl-tRNA synthetase family.</text>
</comment>
<dbReference type="SUPFAM" id="SSF52374">
    <property type="entry name" value="Nucleotidylyl transferase"/>
    <property type="match status" value="1"/>
</dbReference>
<dbReference type="GO" id="GO:0004823">
    <property type="term" value="F:leucine-tRNA ligase activity"/>
    <property type="evidence" value="ECO:0007669"/>
    <property type="project" value="UniProtKB-UniRule"/>
</dbReference>
<evidence type="ECO:0000256" key="6">
    <source>
        <dbReference type="ARBA" id="ARBA00022917"/>
    </source>
</evidence>
<comment type="subcellular location">
    <subcellularLocation>
        <location evidence="9">Cytoplasm</location>
    </subcellularLocation>
</comment>
<evidence type="ECO:0000259" key="13">
    <source>
        <dbReference type="Pfam" id="PF13603"/>
    </source>
</evidence>
<name>A0A423H323_9PSED</name>
<dbReference type="GO" id="GO:0006429">
    <property type="term" value="P:leucyl-tRNA aminoacylation"/>
    <property type="evidence" value="ECO:0007669"/>
    <property type="project" value="UniProtKB-UniRule"/>
</dbReference>
<dbReference type="GO" id="GO:0005829">
    <property type="term" value="C:cytosol"/>
    <property type="evidence" value="ECO:0007669"/>
    <property type="project" value="TreeGrafter"/>
</dbReference>
<dbReference type="HAMAP" id="MF_00049_B">
    <property type="entry name" value="Leu_tRNA_synth_B"/>
    <property type="match status" value="1"/>
</dbReference>
<proteinExistence type="inferred from homology"/>
<evidence type="ECO:0000256" key="1">
    <source>
        <dbReference type="ARBA" id="ARBA00005594"/>
    </source>
</evidence>
<dbReference type="PRINTS" id="PR00985">
    <property type="entry name" value="TRNASYNTHLEU"/>
</dbReference>
<dbReference type="InterPro" id="IPR014729">
    <property type="entry name" value="Rossmann-like_a/b/a_fold"/>
</dbReference>
<evidence type="ECO:0000256" key="4">
    <source>
        <dbReference type="ARBA" id="ARBA00022741"/>
    </source>
</evidence>
<dbReference type="InterPro" id="IPR009008">
    <property type="entry name" value="Val/Leu/Ile-tRNA-synth_edit"/>
</dbReference>
<dbReference type="Proteomes" id="UP000286071">
    <property type="component" value="Unassembled WGS sequence"/>
</dbReference>
<evidence type="ECO:0000313" key="14">
    <source>
        <dbReference type="EMBL" id="RON06642.1"/>
    </source>
</evidence>
<feature type="domain" description="Methionyl/Leucyl tRNA synthetase" evidence="12">
    <location>
        <begin position="40"/>
        <end position="144"/>
    </location>
</feature>
<dbReference type="PROSITE" id="PS00178">
    <property type="entry name" value="AA_TRNA_LIGASE_I"/>
    <property type="match status" value="1"/>
</dbReference>
<comment type="caution">
    <text evidence="14">The sequence shown here is derived from an EMBL/GenBank/DDBJ whole genome shotgun (WGS) entry which is preliminary data.</text>
</comment>
<reference evidence="14 15" key="1">
    <citation type="submission" date="2016-10" db="EMBL/GenBank/DDBJ databases">
        <title>Comparative genome analysis of multiple Pseudomonas spp. focuses on biocontrol and plant growth promoting traits.</title>
        <authorList>
            <person name="Tao X.-Y."/>
            <person name="Taylor C.G."/>
        </authorList>
    </citation>
    <scope>NUCLEOTIDE SEQUENCE [LARGE SCALE GENOMIC DNA]</scope>
    <source>
        <strain evidence="14 15">48H11</strain>
    </source>
</reference>
<evidence type="ECO:0000256" key="7">
    <source>
        <dbReference type="ARBA" id="ARBA00023146"/>
    </source>
</evidence>